<dbReference type="Proteomes" id="UP000176005">
    <property type="component" value="Unassembled WGS sequence"/>
</dbReference>
<accession>A0A1E7L8Q9</accession>
<dbReference type="EMBL" id="LJGW01000130">
    <property type="protein sequence ID" value="OEV12586.1"/>
    <property type="molecule type" value="Genomic_DNA"/>
</dbReference>
<gene>
    <name evidence="1" type="ORF">AN218_07635</name>
</gene>
<evidence type="ECO:0008006" key="3">
    <source>
        <dbReference type="Google" id="ProtNLM"/>
    </source>
</evidence>
<sequence>MMANREVKDILKKLDRDPRFTHRRTGKGHHQVRLVETSKVVAYLPSTPSDSRTLKNCLADLKRHGFKP</sequence>
<proteinExistence type="predicted"/>
<evidence type="ECO:0000313" key="2">
    <source>
        <dbReference type="Proteomes" id="UP000176005"/>
    </source>
</evidence>
<dbReference type="AlphaFoldDB" id="A0A1E7L8Q9"/>
<dbReference type="RefSeq" id="WP_070016000.1">
    <property type="nucleotide sequence ID" value="NZ_LJGW01000130.1"/>
</dbReference>
<name>A0A1E7L8Q9_9ACTN</name>
<organism evidence="1 2">
    <name type="scientific">Streptomyces nanshensis</name>
    <dbReference type="NCBI Taxonomy" id="518642"/>
    <lineage>
        <taxon>Bacteria</taxon>
        <taxon>Bacillati</taxon>
        <taxon>Actinomycetota</taxon>
        <taxon>Actinomycetes</taxon>
        <taxon>Kitasatosporales</taxon>
        <taxon>Streptomycetaceae</taxon>
        <taxon>Streptomyces</taxon>
    </lineage>
</organism>
<evidence type="ECO:0000313" key="1">
    <source>
        <dbReference type="EMBL" id="OEV12586.1"/>
    </source>
</evidence>
<comment type="caution">
    <text evidence="1">The sequence shown here is derived from an EMBL/GenBank/DDBJ whole genome shotgun (WGS) entry which is preliminary data.</text>
</comment>
<keyword evidence="2" id="KW-1185">Reference proteome</keyword>
<reference evidence="1 2" key="1">
    <citation type="journal article" date="2016" name="Front. Microbiol.">
        <title>Comparative Genomics Analysis of Streptomyces Species Reveals Their Adaptation to the Marine Environment and Their Diversity at the Genomic Level.</title>
        <authorList>
            <person name="Tian X."/>
            <person name="Zhang Z."/>
            <person name="Yang T."/>
            <person name="Chen M."/>
            <person name="Li J."/>
            <person name="Chen F."/>
            <person name="Yang J."/>
            <person name="Li W."/>
            <person name="Zhang B."/>
            <person name="Zhang Z."/>
            <person name="Wu J."/>
            <person name="Zhang C."/>
            <person name="Long L."/>
            <person name="Xiao J."/>
        </authorList>
    </citation>
    <scope>NUCLEOTIDE SEQUENCE [LARGE SCALE GENOMIC DNA]</scope>
    <source>
        <strain evidence="1 2">SCSIO 10429</strain>
    </source>
</reference>
<protein>
    <recommendedName>
        <fullName evidence="3">Toxin HicA</fullName>
    </recommendedName>
</protein>